<dbReference type="SUPFAM" id="SSF53756">
    <property type="entry name" value="UDP-Glycosyltransferase/glycogen phosphorylase"/>
    <property type="match status" value="1"/>
</dbReference>
<dbReference type="FunFam" id="3.40.50.2000:FF:000431">
    <property type="entry name" value="UDP-glycosyltransferase 90A1"/>
    <property type="match status" value="1"/>
</dbReference>
<evidence type="ECO:0000313" key="4">
    <source>
        <dbReference type="Proteomes" id="UP001179952"/>
    </source>
</evidence>
<evidence type="ECO:0000256" key="2">
    <source>
        <dbReference type="ARBA" id="ARBA00022679"/>
    </source>
</evidence>
<comment type="similarity">
    <text evidence="1">Belongs to the UDP-glycosyltransferase family.</text>
</comment>
<dbReference type="PANTHER" id="PTHR48047:SF182">
    <property type="entry name" value="GLYCOSYLTRANSFERASE"/>
    <property type="match status" value="1"/>
</dbReference>
<dbReference type="Pfam" id="PF00201">
    <property type="entry name" value="UDPGT"/>
    <property type="match status" value="1"/>
</dbReference>
<dbReference type="AlphaFoldDB" id="A0AAV9AKL2"/>
<dbReference type="CDD" id="cd03784">
    <property type="entry name" value="GT1_Gtf-like"/>
    <property type="match status" value="1"/>
</dbReference>
<accession>A0AAV9AKL2</accession>
<keyword evidence="2" id="KW-0808">Transferase</keyword>
<sequence length="181" mass="19696">MVYVSFGSIGRLSPPHTADLARALEALDCNFMWVDHQRERRAPGGVQRRAGHGEADGRARVTILSHGAVGGFITHCGWNSTLEGVCVGVPMVVWPLFAEQFLNEKLVVDVLRVGMRVGVERPGGLVEGEAIEKALEEVMEGGEEGVLRRMRARELGEMARMAVEVGGRGGGFFVCQHDEID</sequence>
<reference evidence="3" key="1">
    <citation type="journal article" date="2023" name="Nat. Commun.">
        <title>Diploid and tetraploid genomes of Acorus and the evolution of monocots.</title>
        <authorList>
            <person name="Ma L."/>
            <person name="Liu K.W."/>
            <person name="Li Z."/>
            <person name="Hsiao Y.Y."/>
            <person name="Qi Y."/>
            <person name="Fu T."/>
            <person name="Tang G.D."/>
            <person name="Zhang D."/>
            <person name="Sun W.H."/>
            <person name="Liu D.K."/>
            <person name="Li Y."/>
            <person name="Chen G.Z."/>
            <person name="Liu X.D."/>
            <person name="Liao X.Y."/>
            <person name="Jiang Y.T."/>
            <person name="Yu X."/>
            <person name="Hao Y."/>
            <person name="Huang J."/>
            <person name="Zhao X.W."/>
            <person name="Ke S."/>
            <person name="Chen Y.Y."/>
            <person name="Wu W.L."/>
            <person name="Hsu J.L."/>
            <person name="Lin Y.F."/>
            <person name="Huang M.D."/>
            <person name="Li C.Y."/>
            <person name="Huang L."/>
            <person name="Wang Z.W."/>
            <person name="Zhao X."/>
            <person name="Zhong W.Y."/>
            <person name="Peng D.H."/>
            <person name="Ahmad S."/>
            <person name="Lan S."/>
            <person name="Zhang J.S."/>
            <person name="Tsai W.C."/>
            <person name="Van de Peer Y."/>
            <person name="Liu Z.J."/>
        </authorList>
    </citation>
    <scope>NUCLEOTIDE SEQUENCE</scope>
    <source>
        <strain evidence="3">SCP</strain>
    </source>
</reference>
<comment type="caution">
    <text evidence="3">The sequence shown here is derived from an EMBL/GenBank/DDBJ whole genome shotgun (WGS) entry which is preliminary data.</text>
</comment>
<gene>
    <name evidence="3" type="ORF">QJS04_geneDACA016182</name>
</gene>
<dbReference type="Proteomes" id="UP001179952">
    <property type="component" value="Unassembled WGS sequence"/>
</dbReference>
<dbReference type="PANTHER" id="PTHR48047">
    <property type="entry name" value="GLYCOSYLTRANSFERASE"/>
    <property type="match status" value="1"/>
</dbReference>
<keyword evidence="4" id="KW-1185">Reference proteome</keyword>
<dbReference type="EMBL" id="JAUJYN010000008">
    <property type="protein sequence ID" value="KAK1264547.1"/>
    <property type="molecule type" value="Genomic_DNA"/>
</dbReference>
<evidence type="ECO:0000313" key="3">
    <source>
        <dbReference type="EMBL" id="KAK1264547.1"/>
    </source>
</evidence>
<dbReference type="Gene3D" id="3.40.50.2000">
    <property type="entry name" value="Glycogen Phosphorylase B"/>
    <property type="match status" value="1"/>
</dbReference>
<protein>
    <submittedName>
        <fullName evidence="3">UDP-glycosyltransferase 73B4</fullName>
    </submittedName>
</protein>
<reference evidence="3" key="2">
    <citation type="submission" date="2023-06" db="EMBL/GenBank/DDBJ databases">
        <authorList>
            <person name="Ma L."/>
            <person name="Liu K.-W."/>
            <person name="Li Z."/>
            <person name="Hsiao Y.-Y."/>
            <person name="Qi Y."/>
            <person name="Fu T."/>
            <person name="Tang G."/>
            <person name="Zhang D."/>
            <person name="Sun W.-H."/>
            <person name="Liu D.-K."/>
            <person name="Li Y."/>
            <person name="Chen G.-Z."/>
            <person name="Liu X.-D."/>
            <person name="Liao X.-Y."/>
            <person name="Jiang Y.-T."/>
            <person name="Yu X."/>
            <person name="Hao Y."/>
            <person name="Huang J."/>
            <person name="Zhao X.-W."/>
            <person name="Ke S."/>
            <person name="Chen Y.-Y."/>
            <person name="Wu W.-L."/>
            <person name="Hsu J.-L."/>
            <person name="Lin Y.-F."/>
            <person name="Huang M.-D."/>
            <person name="Li C.-Y."/>
            <person name="Huang L."/>
            <person name="Wang Z.-W."/>
            <person name="Zhao X."/>
            <person name="Zhong W.-Y."/>
            <person name="Peng D.-H."/>
            <person name="Ahmad S."/>
            <person name="Lan S."/>
            <person name="Zhang J.-S."/>
            <person name="Tsai W.-C."/>
            <person name="Van De Peer Y."/>
            <person name="Liu Z.-J."/>
        </authorList>
    </citation>
    <scope>NUCLEOTIDE SEQUENCE</scope>
    <source>
        <strain evidence="3">SCP</strain>
        <tissue evidence="3">Leaves</tissue>
    </source>
</reference>
<dbReference type="GO" id="GO:0035251">
    <property type="term" value="F:UDP-glucosyltransferase activity"/>
    <property type="evidence" value="ECO:0007669"/>
    <property type="project" value="TreeGrafter"/>
</dbReference>
<name>A0AAV9AKL2_ACOGR</name>
<dbReference type="InterPro" id="IPR002213">
    <property type="entry name" value="UDP_glucos_trans"/>
</dbReference>
<evidence type="ECO:0000256" key="1">
    <source>
        <dbReference type="ARBA" id="ARBA00009995"/>
    </source>
</evidence>
<organism evidence="3 4">
    <name type="scientific">Acorus gramineus</name>
    <name type="common">Dwarf sweet flag</name>
    <dbReference type="NCBI Taxonomy" id="55184"/>
    <lineage>
        <taxon>Eukaryota</taxon>
        <taxon>Viridiplantae</taxon>
        <taxon>Streptophyta</taxon>
        <taxon>Embryophyta</taxon>
        <taxon>Tracheophyta</taxon>
        <taxon>Spermatophyta</taxon>
        <taxon>Magnoliopsida</taxon>
        <taxon>Liliopsida</taxon>
        <taxon>Acoraceae</taxon>
        <taxon>Acorus</taxon>
    </lineage>
</organism>
<proteinExistence type="inferred from homology"/>